<dbReference type="EMBL" id="JARKIE010000254">
    <property type="protein sequence ID" value="KAJ7661038.1"/>
    <property type="molecule type" value="Genomic_DNA"/>
</dbReference>
<name>A0AAD7CSA3_MYCRO</name>
<organism evidence="1 2">
    <name type="scientific">Mycena rosella</name>
    <name type="common">Pink bonnet</name>
    <name type="synonym">Agaricus rosellus</name>
    <dbReference type="NCBI Taxonomy" id="1033263"/>
    <lineage>
        <taxon>Eukaryota</taxon>
        <taxon>Fungi</taxon>
        <taxon>Dikarya</taxon>
        <taxon>Basidiomycota</taxon>
        <taxon>Agaricomycotina</taxon>
        <taxon>Agaricomycetes</taxon>
        <taxon>Agaricomycetidae</taxon>
        <taxon>Agaricales</taxon>
        <taxon>Marasmiineae</taxon>
        <taxon>Mycenaceae</taxon>
        <taxon>Mycena</taxon>
    </lineage>
</organism>
<protein>
    <submittedName>
        <fullName evidence="1">Uncharacterized protein</fullName>
    </submittedName>
</protein>
<accession>A0AAD7CSA3</accession>
<comment type="caution">
    <text evidence="1">The sequence shown here is derived from an EMBL/GenBank/DDBJ whole genome shotgun (WGS) entry which is preliminary data.</text>
</comment>
<evidence type="ECO:0000313" key="2">
    <source>
        <dbReference type="Proteomes" id="UP001221757"/>
    </source>
</evidence>
<proteinExistence type="predicted"/>
<sequence length="111" mass="11639">MFATSLGPSSEGFYQLICGAETGPYIYDATGSKERIVPFIRKVNGCGACIHIHARPIASDDLSSWSAAVTGVGNKVIPLDAQYFPDLVAQTLSNNSCGLGCHICGVGCAVW</sequence>
<dbReference type="Proteomes" id="UP001221757">
    <property type="component" value="Unassembled WGS sequence"/>
</dbReference>
<keyword evidence="2" id="KW-1185">Reference proteome</keyword>
<reference evidence="1" key="1">
    <citation type="submission" date="2023-03" db="EMBL/GenBank/DDBJ databases">
        <title>Massive genome expansion in bonnet fungi (Mycena s.s.) driven by repeated elements and novel gene families across ecological guilds.</title>
        <authorList>
            <consortium name="Lawrence Berkeley National Laboratory"/>
            <person name="Harder C.B."/>
            <person name="Miyauchi S."/>
            <person name="Viragh M."/>
            <person name="Kuo A."/>
            <person name="Thoen E."/>
            <person name="Andreopoulos B."/>
            <person name="Lu D."/>
            <person name="Skrede I."/>
            <person name="Drula E."/>
            <person name="Henrissat B."/>
            <person name="Morin E."/>
            <person name="Kohler A."/>
            <person name="Barry K."/>
            <person name="LaButti K."/>
            <person name="Morin E."/>
            <person name="Salamov A."/>
            <person name="Lipzen A."/>
            <person name="Mereny Z."/>
            <person name="Hegedus B."/>
            <person name="Baldrian P."/>
            <person name="Stursova M."/>
            <person name="Weitz H."/>
            <person name="Taylor A."/>
            <person name="Grigoriev I.V."/>
            <person name="Nagy L.G."/>
            <person name="Martin F."/>
            <person name="Kauserud H."/>
        </authorList>
    </citation>
    <scope>NUCLEOTIDE SEQUENCE</scope>
    <source>
        <strain evidence="1">CBHHK067</strain>
    </source>
</reference>
<gene>
    <name evidence="1" type="ORF">B0H17DRAFT_1212397</name>
</gene>
<evidence type="ECO:0000313" key="1">
    <source>
        <dbReference type="EMBL" id="KAJ7661038.1"/>
    </source>
</evidence>
<dbReference type="AlphaFoldDB" id="A0AAD7CSA3"/>